<dbReference type="Gene3D" id="2.160.20.120">
    <property type="match status" value="1"/>
</dbReference>
<keyword evidence="4" id="KW-1185">Reference proteome</keyword>
<dbReference type="EMBL" id="LGIA01000190">
    <property type="protein sequence ID" value="KOH43410.1"/>
    <property type="molecule type" value="Genomic_DNA"/>
</dbReference>
<dbReference type="RefSeq" id="WP_082326557.1">
    <property type="nucleotide sequence ID" value="NZ_LGIA01000190.1"/>
</dbReference>
<reference evidence="4" key="1">
    <citation type="submission" date="2015-07" db="EMBL/GenBank/DDBJ databases">
        <title>Genome sequencing of Sunxiuqinia dokdonensis strain SK.</title>
        <authorList>
            <person name="Ahn S."/>
            <person name="Kim B.-C."/>
        </authorList>
    </citation>
    <scope>NUCLEOTIDE SEQUENCE [LARGE SCALE GENOMIC DNA]</scope>
    <source>
        <strain evidence="4">SK</strain>
    </source>
</reference>
<gene>
    <name evidence="3" type="ORF">NC99_38370</name>
</gene>
<dbReference type="PATRIC" id="fig|1409788.3.peg.3921"/>
<organism evidence="3 4">
    <name type="scientific">Sunxiuqinia dokdonensis</name>
    <dbReference type="NCBI Taxonomy" id="1409788"/>
    <lineage>
        <taxon>Bacteria</taxon>
        <taxon>Pseudomonadati</taxon>
        <taxon>Bacteroidota</taxon>
        <taxon>Bacteroidia</taxon>
        <taxon>Marinilabiliales</taxon>
        <taxon>Prolixibacteraceae</taxon>
        <taxon>Sunxiuqinia</taxon>
    </lineage>
</organism>
<name>A0A0L8V4J3_9BACT</name>
<comment type="caution">
    <text evidence="3">The sequence shown here is derived from an EMBL/GenBank/DDBJ whole genome shotgun (WGS) entry which is preliminary data.</text>
</comment>
<evidence type="ECO:0000256" key="1">
    <source>
        <dbReference type="SAM" id="MobiDB-lite"/>
    </source>
</evidence>
<evidence type="ECO:0000313" key="4">
    <source>
        <dbReference type="Proteomes" id="UP000036958"/>
    </source>
</evidence>
<evidence type="ECO:0000313" key="3">
    <source>
        <dbReference type="EMBL" id="KOH43410.1"/>
    </source>
</evidence>
<accession>A0A0L8V4J3</accession>
<dbReference type="OrthoDB" id="942536at2"/>
<dbReference type="InterPro" id="IPR021255">
    <property type="entry name" value="DUF2807"/>
</dbReference>
<dbReference type="AlphaFoldDB" id="A0A0L8V4J3"/>
<feature type="domain" description="Putative auto-transporter adhesin head GIN" evidence="2">
    <location>
        <begin position="41"/>
        <end position="223"/>
    </location>
</feature>
<dbReference type="STRING" id="1409788.NC99_38370"/>
<proteinExistence type="predicted"/>
<sequence>MKTRQIPIRGIIILLLAILMAAPAYSSQKKTDKQNRNIESFHGIAVSSGIDLYLTQGNSEEVVVEADVDVIDAIMTEVNEGVLHIYMKKTFGFQWNRSSRVHVTFDDLTSLAVSAGADVAGQSPFKLDELKISVSAGADLRIDELFAESVWLDTSSGSDAQLSGRVVNFEASSSSGANISCSELVAEHCKVSVSSGSDAEVHATQSLKASASSGGDIRYRGNPAHKDINESSGGDVYSE</sequence>
<evidence type="ECO:0000259" key="2">
    <source>
        <dbReference type="Pfam" id="PF10988"/>
    </source>
</evidence>
<dbReference type="Proteomes" id="UP000036958">
    <property type="component" value="Unassembled WGS sequence"/>
</dbReference>
<feature type="region of interest" description="Disordered" evidence="1">
    <location>
        <begin position="212"/>
        <end position="239"/>
    </location>
</feature>
<protein>
    <recommendedName>
        <fullName evidence="2">Putative auto-transporter adhesin head GIN domain-containing protein</fullName>
    </recommendedName>
</protein>
<dbReference type="Pfam" id="PF10988">
    <property type="entry name" value="DUF2807"/>
    <property type="match status" value="1"/>
</dbReference>